<protein>
    <submittedName>
        <fullName evidence="2">Uncharacterized protein</fullName>
    </submittedName>
</protein>
<feature type="non-terminal residue" evidence="2">
    <location>
        <position position="1"/>
    </location>
</feature>
<evidence type="ECO:0000313" key="3">
    <source>
        <dbReference type="Proteomes" id="UP001476798"/>
    </source>
</evidence>
<organism evidence="2 3">
    <name type="scientific">Goodea atripinnis</name>
    <dbReference type="NCBI Taxonomy" id="208336"/>
    <lineage>
        <taxon>Eukaryota</taxon>
        <taxon>Metazoa</taxon>
        <taxon>Chordata</taxon>
        <taxon>Craniata</taxon>
        <taxon>Vertebrata</taxon>
        <taxon>Euteleostomi</taxon>
        <taxon>Actinopterygii</taxon>
        <taxon>Neopterygii</taxon>
        <taxon>Teleostei</taxon>
        <taxon>Neoteleostei</taxon>
        <taxon>Acanthomorphata</taxon>
        <taxon>Ovalentaria</taxon>
        <taxon>Atherinomorphae</taxon>
        <taxon>Cyprinodontiformes</taxon>
        <taxon>Goodeidae</taxon>
        <taxon>Goodea</taxon>
    </lineage>
</organism>
<dbReference type="Proteomes" id="UP001476798">
    <property type="component" value="Unassembled WGS sequence"/>
</dbReference>
<evidence type="ECO:0000256" key="1">
    <source>
        <dbReference type="SAM" id="MobiDB-lite"/>
    </source>
</evidence>
<proteinExistence type="predicted"/>
<keyword evidence="3" id="KW-1185">Reference proteome</keyword>
<gene>
    <name evidence="2" type="ORF">GOODEAATRI_008352</name>
</gene>
<reference evidence="2 3" key="1">
    <citation type="submission" date="2021-06" db="EMBL/GenBank/DDBJ databases">
        <authorList>
            <person name="Palmer J.M."/>
        </authorList>
    </citation>
    <scope>NUCLEOTIDE SEQUENCE [LARGE SCALE GENOMIC DNA]</scope>
    <source>
        <strain evidence="2 3">GA_2019</strain>
        <tissue evidence="2">Muscle</tissue>
    </source>
</reference>
<comment type="caution">
    <text evidence="2">The sequence shown here is derived from an EMBL/GenBank/DDBJ whole genome shotgun (WGS) entry which is preliminary data.</text>
</comment>
<sequence>RKEVQDKQESKGGNRKQERKWKLNPLENPRSIVKRRMRDTRSNNQLKATIKAKGAFLKPQQSCRQILPFYTALMQEFMQKEP</sequence>
<feature type="compositionally biased region" description="Basic and acidic residues" evidence="1">
    <location>
        <begin position="1"/>
        <end position="16"/>
    </location>
</feature>
<accession>A0ABV0MG20</accession>
<feature type="region of interest" description="Disordered" evidence="1">
    <location>
        <begin position="1"/>
        <end position="28"/>
    </location>
</feature>
<name>A0ABV0MG20_9TELE</name>
<dbReference type="EMBL" id="JAHRIO010000442">
    <property type="protein sequence ID" value="MEQ2158058.1"/>
    <property type="molecule type" value="Genomic_DNA"/>
</dbReference>
<evidence type="ECO:0000313" key="2">
    <source>
        <dbReference type="EMBL" id="MEQ2158058.1"/>
    </source>
</evidence>